<evidence type="ECO:0000259" key="1">
    <source>
        <dbReference type="SMART" id="SM00901"/>
    </source>
</evidence>
<organism evidence="2 3">
    <name type="scientific">Vibrio eleionomae</name>
    <dbReference type="NCBI Taxonomy" id="2653505"/>
    <lineage>
        <taxon>Bacteria</taxon>
        <taxon>Pseudomonadati</taxon>
        <taxon>Pseudomonadota</taxon>
        <taxon>Gammaproteobacteria</taxon>
        <taxon>Vibrionales</taxon>
        <taxon>Vibrionaceae</taxon>
        <taxon>Vibrio</taxon>
    </lineage>
</organism>
<reference evidence="2 3" key="1">
    <citation type="submission" date="2019-10" db="EMBL/GenBank/DDBJ databases">
        <title>Vibrio sp. nov. isolated from a shrimp pond.</title>
        <authorList>
            <person name="Gomez-Gil B."/>
            <person name="Enciso-Ibarra J."/>
            <person name="Enciso-Ibarra K."/>
            <person name="Bolan-Mejia C."/>
        </authorList>
    </citation>
    <scope>NUCLEOTIDE SEQUENCE [LARGE SCALE GENOMIC DNA]</scope>
    <source>
        <strain evidence="2 3">CAIM 722</strain>
    </source>
</reference>
<keyword evidence="3" id="KW-1185">Reference proteome</keyword>
<dbReference type="Pfam" id="PF08867">
    <property type="entry name" value="FRG"/>
    <property type="match status" value="1"/>
</dbReference>
<protein>
    <submittedName>
        <fullName evidence="2">FRG domain-containing protein</fullName>
    </submittedName>
</protein>
<dbReference type="AlphaFoldDB" id="A0A7X4RVE9"/>
<dbReference type="InterPro" id="IPR014966">
    <property type="entry name" value="FRG-dom"/>
</dbReference>
<comment type="caution">
    <text evidence="2">The sequence shown here is derived from an EMBL/GenBank/DDBJ whole genome shotgun (WGS) entry which is preliminary data.</text>
</comment>
<feature type="domain" description="FRG" evidence="1">
    <location>
        <begin position="23"/>
        <end position="117"/>
    </location>
</feature>
<proteinExistence type="predicted"/>
<evidence type="ECO:0000313" key="2">
    <source>
        <dbReference type="EMBL" id="MZI94074.1"/>
    </source>
</evidence>
<accession>A0A7X4RVE9</accession>
<gene>
    <name evidence="2" type="ORF">F9817_12815</name>
</gene>
<dbReference type="SMART" id="SM00901">
    <property type="entry name" value="FRG"/>
    <property type="match status" value="1"/>
</dbReference>
<sequence length="306" mass="35944">MSEKTITSVADIIKLARSETAHNLKQWWFRGQSDAEHKLLPGLFRPVSGKFYDENKLIDEFVRMHPEAREKHVDILELLTYAQHYGLPTRLLDWTENALVALYFACNGEKDKDGRVFFLPNYIEELDFFDYYNFGFGKRFTESLIEYNDPDDFSHFLQSLINGIEDRVKELVLKQIYIGGKSLFQYVTGEPHTNYSVFPKAVDLHYDCPDRPNTIIHAGFMYTPKRINRRLITQQGCFTCHTGKFMYGQSYVNTNDFFDHHSRSFIVPKEYKQTIMQELKYCGIYEATLFPELDYQTKYIKSISLG</sequence>
<evidence type="ECO:0000313" key="3">
    <source>
        <dbReference type="Proteomes" id="UP000462621"/>
    </source>
</evidence>
<dbReference type="RefSeq" id="WP_161156127.1">
    <property type="nucleotide sequence ID" value="NZ_WEKT01000022.1"/>
</dbReference>
<dbReference type="Proteomes" id="UP000462621">
    <property type="component" value="Unassembled WGS sequence"/>
</dbReference>
<dbReference type="EMBL" id="WEKT01000022">
    <property type="protein sequence ID" value="MZI94074.1"/>
    <property type="molecule type" value="Genomic_DNA"/>
</dbReference>
<name>A0A7X4RVE9_9VIBR</name>